<evidence type="ECO:0000256" key="9">
    <source>
        <dbReference type="ARBA" id="ARBA00022777"/>
    </source>
</evidence>
<keyword evidence="10 13" id="KW-0067">ATP-binding</keyword>
<dbReference type="FunFam" id="3.30.63.10:FF:000005">
    <property type="entry name" value="Guanylate kinase"/>
    <property type="match status" value="1"/>
</dbReference>
<comment type="caution">
    <text evidence="15">The sequence shown here is derived from an EMBL/GenBank/DDBJ whole genome shotgun (WGS) entry which is preliminary data.</text>
</comment>
<organism evidence="15 16">
    <name type="scientific">Symmachiella macrocystis</name>
    <dbReference type="NCBI Taxonomy" id="2527985"/>
    <lineage>
        <taxon>Bacteria</taxon>
        <taxon>Pseudomonadati</taxon>
        <taxon>Planctomycetota</taxon>
        <taxon>Planctomycetia</taxon>
        <taxon>Planctomycetales</taxon>
        <taxon>Planctomycetaceae</taxon>
        <taxon>Symmachiella</taxon>
    </lineage>
</organism>
<dbReference type="EC" id="2.7.4.8" evidence="4 13"/>
<dbReference type="Proteomes" id="UP000320735">
    <property type="component" value="Unassembled WGS sequence"/>
</dbReference>
<evidence type="ECO:0000256" key="7">
    <source>
        <dbReference type="ARBA" id="ARBA00022679"/>
    </source>
</evidence>
<dbReference type="HAMAP" id="MF_00328">
    <property type="entry name" value="Guanylate_kinase"/>
    <property type="match status" value="1"/>
</dbReference>
<comment type="function">
    <text evidence="1 13">Essential for recycling GMP and indirectly, cGMP.</text>
</comment>
<dbReference type="SUPFAM" id="SSF52540">
    <property type="entry name" value="P-loop containing nucleoside triphosphate hydrolases"/>
    <property type="match status" value="1"/>
</dbReference>
<evidence type="ECO:0000313" key="15">
    <source>
        <dbReference type="EMBL" id="TWU14410.1"/>
    </source>
</evidence>
<feature type="domain" description="Guanylate kinase-like" evidence="14">
    <location>
        <begin position="12"/>
        <end position="193"/>
    </location>
</feature>
<evidence type="ECO:0000256" key="1">
    <source>
        <dbReference type="ARBA" id="ARBA00003531"/>
    </source>
</evidence>
<name>A0A5C6BQ99_9PLAN</name>
<evidence type="ECO:0000256" key="11">
    <source>
        <dbReference type="ARBA" id="ARBA00030128"/>
    </source>
</evidence>
<dbReference type="Gene3D" id="3.40.50.300">
    <property type="entry name" value="P-loop containing nucleotide triphosphate hydrolases"/>
    <property type="match status" value="1"/>
</dbReference>
<dbReference type="InterPro" id="IPR008144">
    <property type="entry name" value="Guanylate_kin-like_dom"/>
</dbReference>
<dbReference type="GO" id="GO:0005829">
    <property type="term" value="C:cytosol"/>
    <property type="evidence" value="ECO:0007669"/>
    <property type="project" value="TreeGrafter"/>
</dbReference>
<dbReference type="PROSITE" id="PS00856">
    <property type="entry name" value="GUANYLATE_KINASE_1"/>
    <property type="match status" value="1"/>
</dbReference>
<dbReference type="EMBL" id="SJPP01000001">
    <property type="protein sequence ID" value="TWU14410.1"/>
    <property type="molecule type" value="Genomic_DNA"/>
</dbReference>
<sequence>MTAPETRPFVDIRVLVLSGPSGSGKSTIVDRLVNVAPVQLVKVVSATTRPPRAGEVNGRDYYFLSPEEFEQKRQAGEFIECEEVHGNGNWYGTLRSELTRAQQAGAWAFLEIDVQGALSIIKEYPDAVSVFLTTASEGDYEQRLRNRGTESEDAIQQRLETARRELKLSKEYKHIVVNDDLDRAVSEICHILASAEG</sequence>
<dbReference type="Pfam" id="PF00625">
    <property type="entry name" value="Guanylate_kin"/>
    <property type="match status" value="1"/>
</dbReference>
<evidence type="ECO:0000256" key="4">
    <source>
        <dbReference type="ARBA" id="ARBA00012961"/>
    </source>
</evidence>
<dbReference type="CDD" id="cd00071">
    <property type="entry name" value="GMPK"/>
    <property type="match status" value="1"/>
</dbReference>
<protein>
    <recommendedName>
        <fullName evidence="5 13">Guanylate kinase</fullName>
        <ecNumber evidence="4 13">2.7.4.8</ecNumber>
    </recommendedName>
    <alternativeName>
        <fullName evidence="11 13">GMP kinase</fullName>
    </alternativeName>
</protein>
<proteinExistence type="inferred from homology"/>
<evidence type="ECO:0000313" key="16">
    <source>
        <dbReference type="Proteomes" id="UP000320735"/>
    </source>
</evidence>
<evidence type="ECO:0000256" key="12">
    <source>
        <dbReference type="ARBA" id="ARBA00048594"/>
    </source>
</evidence>
<dbReference type="PANTHER" id="PTHR23117">
    <property type="entry name" value="GUANYLATE KINASE-RELATED"/>
    <property type="match status" value="1"/>
</dbReference>
<evidence type="ECO:0000256" key="8">
    <source>
        <dbReference type="ARBA" id="ARBA00022741"/>
    </source>
</evidence>
<dbReference type="OrthoDB" id="9808150at2"/>
<dbReference type="PROSITE" id="PS50052">
    <property type="entry name" value="GUANYLATE_KINASE_2"/>
    <property type="match status" value="1"/>
</dbReference>
<comment type="subcellular location">
    <subcellularLocation>
        <location evidence="2 13">Cytoplasm</location>
    </subcellularLocation>
</comment>
<comment type="similarity">
    <text evidence="3 13">Belongs to the guanylate kinase family.</text>
</comment>
<keyword evidence="7 13" id="KW-0808">Transferase</keyword>
<dbReference type="RefSeq" id="WP_146371722.1">
    <property type="nucleotide sequence ID" value="NZ_SJPP01000001.1"/>
</dbReference>
<feature type="binding site" evidence="13">
    <location>
        <begin position="19"/>
        <end position="26"/>
    </location>
    <ligand>
        <name>ATP</name>
        <dbReference type="ChEBI" id="CHEBI:30616"/>
    </ligand>
</feature>
<dbReference type="NCBIfam" id="TIGR03263">
    <property type="entry name" value="guanyl_kin"/>
    <property type="match status" value="1"/>
</dbReference>
<dbReference type="InterPro" id="IPR008145">
    <property type="entry name" value="GK/Ca_channel_bsu"/>
</dbReference>
<comment type="catalytic activity">
    <reaction evidence="12 13">
        <text>GMP + ATP = GDP + ADP</text>
        <dbReference type="Rhea" id="RHEA:20780"/>
        <dbReference type="ChEBI" id="CHEBI:30616"/>
        <dbReference type="ChEBI" id="CHEBI:58115"/>
        <dbReference type="ChEBI" id="CHEBI:58189"/>
        <dbReference type="ChEBI" id="CHEBI:456216"/>
        <dbReference type="EC" id="2.7.4.8"/>
    </reaction>
</comment>
<evidence type="ECO:0000256" key="3">
    <source>
        <dbReference type="ARBA" id="ARBA00005790"/>
    </source>
</evidence>
<dbReference type="Gene3D" id="3.30.63.10">
    <property type="entry name" value="Guanylate Kinase phosphate binding domain"/>
    <property type="match status" value="1"/>
</dbReference>
<keyword evidence="6 13" id="KW-0963">Cytoplasm</keyword>
<reference evidence="15 16" key="1">
    <citation type="submission" date="2019-02" db="EMBL/GenBank/DDBJ databases">
        <title>Deep-cultivation of Planctomycetes and their phenomic and genomic characterization uncovers novel biology.</title>
        <authorList>
            <person name="Wiegand S."/>
            <person name="Jogler M."/>
            <person name="Boedeker C."/>
            <person name="Pinto D."/>
            <person name="Vollmers J."/>
            <person name="Rivas-Marin E."/>
            <person name="Kohn T."/>
            <person name="Peeters S.H."/>
            <person name="Heuer A."/>
            <person name="Rast P."/>
            <person name="Oberbeckmann S."/>
            <person name="Bunk B."/>
            <person name="Jeske O."/>
            <person name="Meyerdierks A."/>
            <person name="Storesund J.E."/>
            <person name="Kallscheuer N."/>
            <person name="Luecker S."/>
            <person name="Lage O.M."/>
            <person name="Pohl T."/>
            <person name="Merkel B.J."/>
            <person name="Hornburger P."/>
            <person name="Mueller R.-W."/>
            <person name="Bruemmer F."/>
            <person name="Labrenz M."/>
            <person name="Spormann A.M."/>
            <person name="Op Den Camp H."/>
            <person name="Overmann J."/>
            <person name="Amann R."/>
            <person name="Jetten M.S.M."/>
            <person name="Mascher T."/>
            <person name="Medema M.H."/>
            <person name="Devos D.P."/>
            <person name="Kaster A.-K."/>
            <person name="Ovreas L."/>
            <person name="Rohde M."/>
            <person name="Galperin M.Y."/>
            <person name="Jogler C."/>
        </authorList>
    </citation>
    <scope>NUCLEOTIDE SEQUENCE [LARGE SCALE GENOMIC DNA]</scope>
    <source>
        <strain evidence="15 16">CA54</strain>
    </source>
</reference>
<evidence type="ECO:0000256" key="5">
    <source>
        <dbReference type="ARBA" id="ARBA00016296"/>
    </source>
</evidence>
<gene>
    <name evidence="13 15" type="primary">gmk</name>
    <name evidence="15" type="ORF">CA54_32560</name>
</gene>
<evidence type="ECO:0000256" key="10">
    <source>
        <dbReference type="ARBA" id="ARBA00022840"/>
    </source>
</evidence>
<dbReference type="SMART" id="SM00072">
    <property type="entry name" value="GuKc"/>
    <property type="match status" value="1"/>
</dbReference>
<dbReference type="GO" id="GO:0005524">
    <property type="term" value="F:ATP binding"/>
    <property type="evidence" value="ECO:0007669"/>
    <property type="project" value="UniProtKB-UniRule"/>
</dbReference>
<evidence type="ECO:0000256" key="6">
    <source>
        <dbReference type="ARBA" id="ARBA00022490"/>
    </source>
</evidence>
<evidence type="ECO:0000256" key="13">
    <source>
        <dbReference type="HAMAP-Rule" id="MF_00328"/>
    </source>
</evidence>
<dbReference type="GO" id="GO:0004385">
    <property type="term" value="F:GMP kinase activity"/>
    <property type="evidence" value="ECO:0007669"/>
    <property type="project" value="UniProtKB-UniRule"/>
</dbReference>
<keyword evidence="9 13" id="KW-0418">Kinase</keyword>
<dbReference type="InterPro" id="IPR027417">
    <property type="entry name" value="P-loop_NTPase"/>
</dbReference>
<dbReference type="InterPro" id="IPR017665">
    <property type="entry name" value="Guanylate_kinase"/>
</dbReference>
<dbReference type="InterPro" id="IPR020590">
    <property type="entry name" value="Guanylate_kinase_CS"/>
</dbReference>
<dbReference type="AlphaFoldDB" id="A0A5C6BQ99"/>
<evidence type="ECO:0000259" key="14">
    <source>
        <dbReference type="PROSITE" id="PS50052"/>
    </source>
</evidence>
<dbReference type="PANTHER" id="PTHR23117:SF13">
    <property type="entry name" value="GUANYLATE KINASE"/>
    <property type="match status" value="1"/>
</dbReference>
<keyword evidence="8 13" id="KW-0547">Nucleotide-binding</keyword>
<keyword evidence="16" id="KW-1185">Reference proteome</keyword>
<accession>A0A5C6BQ99</accession>
<evidence type="ECO:0000256" key="2">
    <source>
        <dbReference type="ARBA" id="ARBA00004496"/>
    </source>
</evidence>